<evidence type="ECO:0000313" key="3">
    <source>
        <dbReference type="Proteomes" id="UP000324222"/>
    </source>
</evidence>
<dbReference type="Proteomes" id="UP000324222">
    <property type="component" value="Unassembled WGS sequence"/>
</dbReference>
<reference evidence="2 3" key="1">
    <citation type="submission" date="2019-05" db="EMBL/GenBank/DDBJ databases">
        <title>Another draft genome of Portunus trituberculatus and its Hox gene families provides insights of decapod evolution.</title>
        <authorList>
            <person name="Jeong J.-H."/>
            <person name="Song I."/>
            <person name="Kim S."/>
            <person name="Choi T."/>
            <person name="Kim D."/>
            <person name="Ryu S."/>
            <person name="Kim W."/>
        </authorList>
    </citation>
    <scope>NUCLEOTIDE SEQUENCE [LARGE SCALE GENOMIC DNA]</scope>
    <source>
        <tissue evidence="2">Muscle</tissue>
    </source>
</reference>
<keyword evidence="3" id="KW-1185">Reference proteome</keyword>
<protein>
    <submittedName>
        <fullName evidence="2">Uncharacterized protein</fullName>
    </submittedName>
</protein>
<evidence type="ECO:0000313" key="2">
    <source>
        <dbReference type="EMBL" id="MPD03644.1"/>
    </source>
</evidence>
<name>A0A5B7KAF7_PORTR</name>
<accession>A0A5B7KAF7</accession>
<dbReference type="AlphaFoldDB" id="A0A5B7KAF7"/>
<proteinExistence type="predicted"/>
<sequence>MISIPAPPRPSCPATGNEHHVSCLFLPSSLPRPPVTPLLPLSNLRPFVPTRGELQGVSQERAAPPAPAPPAAPAAAHALTSPPEGLLLQSVHRDFSWLRRCDKDAKY</sequence>
<comment type="caution">
    <text evidence="2">The sequence shown here is derived from an EMBL/GenBank/DDBJ whole genome shotgun (WGS) entry which is preliminary data.</text>
</comment>
<organism evidence="2 3">
    <name type="scientific">Portunus trituberculatus</name>
    <name type="common">Swimming crab</name>
    <name type="synonym">Neptunus trituberculatus</name>
    <dbReference type="NCBI Taxonomy" id="210409"/>
    <lineage>
        <taxon>Eukaryota</taxon>
        <taxon>Metazoa</taxon>
        <taxon>Ecdysozoa</taxon>
        <taxon>Arthropoda</taxon>
        <taxon>Crustacea</taxon>
        <taxon>Multicrustacea</taxon>
        <taxon>Malacostraca</taxon>
        <taxon>Eumalacostraca</taxon>
        <taxon>Eucarida</taxon>
        <taxon>Decapoda</taxon>
        <taxon>Pleocyemata</taxon>
        <taxon>Brachyura</taxon>
        <taxon>Eubrachyura</taxon>
        <taxon>Portunoidea</taxon>
        <taxon>Portunidae</taxon>
        <taxon>Portuninae</taxon>
        <taxon>Portunus</taxon>
    </lineage>
</organism>
<gene>
    <name evidence="2" type="ORF">E2C01_099285</name>
</gene>
<feature type="region of interest" description="Disordered" evidence="1">
    <location>
        <begin position="50"/>
        <end position="80"/>
    </location>
</feature>
<evidence type="ECO:0000256" key="1">
    <source>
        <dbReference type="SAM" id="MobiDB-lite"/>
    </source>
</evidence>
<dbReference type="EMBL" id="VSRR010137122">
    <property type="protein sequence ID" value="MPD03644.1"/>
    <property type="molecule type" value="Genomic_DNA"/>
</dbReference>